<dbReference type="CDD" id="cd00077">
    <property type="entry name" value="HDc"/>
    <property type="match status" value="1"/>
</dbReference>
<dbReference type="SUPFAM" id="SSF109604">
    <property type="entry name" value="HD-domain/PDEase-like"/>
    <property type="match status" value="1"/>
</dbReference>
<reference evidence="5 6" key="1">
    <citation type="submission" date="2020-02" db="EMBL/GenBank/DDBJ databases">
        <authorList>
            <person name="Zhang X.-Y."/>
        </authorList>
    </citation>
    <scope>NUCLEOTIDE SEQUENCE [LARGE SCALE GENOMIC DNA]</scope>
    <source>
        <strain evidence="5 6">C33</strain>
    </source>
</reference>
<evidence type="ECO:0000259" key="4">
    <source>
        <dbReference type="PROSITE" id="PS51832"/>
    </source>
</evidence>
<evidence type="ECO:0000256" key="1">
    <source>
        <dbReference type="PROSITE-ProRule" id="PRU00169"/>
    </source>
</evidence>
<name>A0A845UZB9_9GAMM</name>
<dbReference type="InterPro" id="IPR037522">
    <property type="entry name" value="HD_GYP_dom"/>
</dbReference>
<dbReference type="Gene3D" id="1.10.3210.10">
    <property type="entry name" value="Hypothetical protein af1432"/>
    <property type="match status" value="1"/>
</dbReference>
<keyword evidence="6" id="KW-1185">Reference proteome</keyword>
<evidence type="ECO:0000256" key="2">
    <source>
        <dbReference type="SAM" id="MobiDB-lite"/>
    </source>
</evidence>
<dbReference type="Pfam" id="PF13487">
    <property type="entry name" value="HD_5"/>
    <property type="match status" value="1"/>
</dbReference>
<gene>
    <name evidence="5" type="ORF">G3I74_05900</name>
</gene>
<dbReference type="InterPro" id="IPR011006">
    <property type="entry name" value="CheY-like_superfamily"/>
</dbReference>
<evidence type="ECO:0000259" key="3">
    <source>
        <dbReference type="PROSITE" id="PS50110"/>
    </source>
</evidence>
<dbReference type="Gene3D" id="3.40.50.2300">
    <property type="match status" value="1"/>
</dbReference>
<dbReference type="PANTHER" id="PTHR45228">
    <property type="entry name" value="CYCLIC DI-GMP PHOSPHODIESTERASE TM_0186-RELATED"/>
    <property type="match status" value="1"/>
</dbReference>
<dbReference type="PROSITE" id="PS51832">
    <property type="entry name" value="HD_GYP"/>
    <property type="match status" value="1"/>
</dbReference>
<dbReference type="InterPro" id="IPR001789">
    <property type="entry name" value="Sig_transdc_resp-reg_receiver"/>
</dbReference>
<dbReference type="AlphaFoldDB" id="A0A845UZB9"/>
<feature type="domain" description="Response regulatory" evidence="3">
    <location>
        <begin position="507"/>
        <end position="623"/>
    </location>
</feature>
<keyword evidence="1" id="KW-0597">Phosphoprotein</keyword>
<comment type="caution">
    <text evidence="5">The sequence shown here is derived from an EMBL/GenBank/DDBJ whole genome shotgun (WGS) entry which is preliminary data.</text>
</comment>
<feature type="modified residue" description="4-aspartylphosphate" evidence="1">
    <location>
        <position position="556"/>
    </location>
</feature>
<evidence type="ECO:0000313" key="5">
    <source>
        <dbReference type="EMBL" id="NDY95260.1"/>
    </source>
</evidence>
<dbReference type="SMART" id="SM00448">
    <property type="entry name" value="REC"/>
    <property type="match status" value="1"/>
</dbReference>
<dbReference type="Pfam" id="PF00072">
    <property type="entry name" value="Response_reg"/>
    <property type="match status" value="1"/>
</dbReference>
<sequence length="635" mass="69836">MHEVSNSSEFGENAIKPLTADGLDRGDAAEHLIRTLPSQLKTGHMVARLDIAWSKTPYPDPTGLLLESPEQKQWMVEHCRWVIIDLRRSRNLFRPPGRYADPIYEPLPAIPDQIRALQDSRIGPSQLRRAWALHRELNEKTALLLQTFQDSARLDMAAVNEVVRNLADALDDCLAGLVWLTRIKEAQHYTAQHVVNTAILSMGLTFGMRWRRERIETAGQVGMLHDIGKARLDHALLDKAGPLSDSEIEEVRRHVIVGFDLLKSHPDVPMEVASAVRSSHERPDGSGYPHGLNGNAIPVMARLIAVVDAYDAITSVRPHGAARSHQRALGELWRARGSQFEPALVEAFIQFLGWVPPGTLVRLVNDELGVVMNMRSGSKQRPVVRSVRRVEGQLVLGPQQELAAQFEDDDEGRIGIRDILPDGAENISMRALTGALMRLYEAGEPSAPDAAEDPDGADEPLVSPGSRWRFSGLRKLFGRRPDAGPTPPVQPQEPVESVEPSAALRRRILVIDDSSTVRETLSRILEQSGHEVETADSGEQGLERACAQVPELIFLDILLPGINGFATLRQLRKDPAMADVPVVMISGNPQATDQFFLGQIGADDFLPKPFAPEDVGDCLARLAAAGRLSTAESNA</sequence>
<protein>
    <submittedName>
        <fullName evidence="5">Response regulator</fullName>
    </submittedName>
</protein>
<feature type="domain" description="HD-GYP" evidence="4">
    <location>
        <begin position="166"/>
        <end position="364"/>
    </location>
</feature>
<dbReference type="InterPro" id="IPR052020">
    <property type="entry name" value="Cyclic_di-GMP/3'3'-cGAMP_PDE"/>
</dbReference>
<dbReference type="PROSITE" id="PS50110">
    <property type="entry name" value="RESPONSE_REGULATORY"/>
    <property type="match status" value="1"/>
</dbReference>
<dbReference type="InterPro" id="IPR003607">
    <property type="entry name" value="HD/PDEase_dom"/>
</dbReference>
<dbReference type="SMART" id="SM00471">
    <property type="entry name" value="HDc"/>
    <property type="match status" value="1"/>
</dbReference>
<evidence type="ECO:0000313" key="6">
    <source>
        <dbReference type="Proteomes" id="UP000484885"/>
    </source>
</evidence>
<feature type="region of interest" description="Disordered" evidence="2">
    <location>
        <begin position="444"/>
        <end position="465"/>
    </location>
</feature>
<dbReference type="PANTHER" id="PTHR45228:SF4">
    <property type="entry name" value="LIPOPROTEIN"/>
    <property type="match status" value="1"/>
</dbReference>
<dbReference type="CDD" id="cd17574">
    <property type="entry name" value="REC_OmpR"/>
    <property type="match status" value="1"/>
</dbReference>
<dbReference type="EMBL" id="JAAGSC010000039">
    <property type="protein sequence ID" value="NDY95260.1"/>
    <property type="molecule type" value="Genomic_DNA"/>
</dbReference>
<dbReference type="GO" id="GO:0000160">
    <property type="term" value="P:phosphorelay signal transduction system"/>
    <property type="evidence" value="ECO:0007669"/>
    <property type="project" value="InterPro"/>
</dbReference>
<feature type="region of interest" description="Disordered" evidence="2">
    <location>
        <begin position="477"/>
        <end position="498"/>
    </location>
</feature>
<proteinExistence type="predicted"/>
<dbReference type="Proteomes" id="UP000484885">
    <property type="component" value="Unassembled WGS sequence"/>
</dbReference>
<dbReference type="SUPFAM" id="SSF52172">
    <property type="entry name" value="CheY-like"/>
    <property type="match status" value="1"/>
</dbReference>
<accession>A0A845UZB9</accession>
<dbReference type="GO" id="GO:0008081">
    <property type="term" value="F:phosphoric diester hydrolase activity"/>
    <property type="evidence" value="ECO:0007669"/>
    <property type="project" value="UniProtKB-ARBA"/>
</dbReference>
<organism evidence="5 6">
    <name type="scientific">Wenzhouxiangella limi</name>
    <dbReference type="NCBI Taxonomy" id="2707351"/>
    <lineage>
        <taxon>Bacteria</taxon>
        <taxon>Pseudomonadati</taxon>
        <taxon>Pseudomonadota</taxon>
        <taxon>Gammaproteobacteria</taxon>
        <taxon>Chromatiales</taxon>
        <taxon>Wenzhouxiangellaceae</taxon>
        <taxon>Wenzhouxiangella</taxon>
    </lineage>
</organism>